<dbReference type="Gene3D" id="3.40.50.1820">
    <property type="entry name" value="alpha/beta hydrolase"/>
    <property type="match status" value="1"/>
</dbReference>
<comment type="catalytic activity">
    <reaction evidence="3">
        <text>a diacylglycerol + H2O = a monoacylglycerol + a fatty acid + H(+)</text>
        <dbReference type="Rhea" id="RHEA:32731"/>
        <dbReference type="ChEBI" id="CHEBI:15377"/>
        <dbReference type="ChEBI" id="CHEBI:15378"/>
        <dbReference type="ChEBI" id="CHEBI:17408"/>
        <dbReference type="ChEBI" id="CHEBI:18035"/>
        <dbReference type="ChEBI" id="CHEBI:28868"/>
    </reaction>
</comment>
<evidence type="ECO:0000259" key="6">
    <source>
        <dbReference type="Pfam" id="PF01764"/>
    </source>
</evidence>
<comment type="caution">
    <text evidence="7">The sequence shown here is derived from an EMBL/GenBank/DDBJ whole genome shotgun (WGS) entry which is preliminary data.</text>
</comment>
<evidence type="ECO:0000256" key="3">
    <source>
        <dbReference type="ARBA" id="ARBA00047591"/>
    </source>
</evidence>
<organism evidence="7 8">
    <name type="scientific">Crepidotus variabilis</name>
    <dbReference type="NCBI Taxonomy" id="179855"/>
    <lineage>
        <taxon>Eukaryota</taxon>
        <taxon>Fungi</taxon>
        <taxon>Dikarya</taxon>
        <taxon>Basidiomycota</taxon>
        <taxon>Agaricomycotina</taxon>
        <taxon>Agaricomycetes</taxon>
        <taxon>Agaricomycetidae</taxon>
        <taxon>Agaricales</taxon>
        <taxon>Agaricineae</taxon>
        <taxon>Crepidotaceae</taxon>
        <taxon>Crepidotus</taxon>
    </lineage>
</organism>
<feature type="signal peptide" evidence="5">
    <location>
        <begin position="1"/>
        <end position="20"/>
    </location>
</feature>
<evidence type="ECO:0000256" key="1">
    <source>
        <dbReference type="ARBA" id="ARBA00023157"/>
    </source>
</evidence>
<dbReference type="InterPro" id="IPR029058">
    <property type="entry name" value="AB_hydrolase_fold"/>
</dbReference>
<dbReference type="Proteomes" id="UP000807306">
    <property type="component" value="Unassembled WGS sequence"/>
</dbReference>
<comment type="similarity">
    <text evidence="2">Belongs to the AB hydrolase superfamily. Lipase family. Class 3 subfamily.</text>
</comment>
<comment type="catalytic activity">
    <reaction evidence="4">
        <text>a monoacylglycerol + H2O = glycerol + a fatty acid + H(+)</text>
        <dbReference type="Rhea" id="RHEA:15245"/>
        <dbReference type="ChEBI" id="CHEBI:15377"/>
        <dbReference type="ChEBI" id="CHEBI:15378"/>
        <dbReference type="ChEBI" id="CHEBI:17408"/>
        <dbReference type="ChEBI" id="CHEBI:17754"/>
        <dbReference type="ChEBI" id="CHEBI:28868"/>
    </reaction>
</comment>
<dbReference type="PANTHER" id="PTHR45856:SF25">
    <property type="entry name" value="FUNGAL LIPASE-LIKE DOMAIN-CONTAINING PROTEIN"/>
    <property type="match status" value="1"/>
</dbReference>
<dbReference type="InterPro" id="IPR002921">
    <property type="entry name" value="Fungal_lipase-type"/>
</dbReference>
<proteinExistence type="inferred from homology"/>
<dbReference type="InterPro" id="IPR051218">
    <property type="entry name" value="Sec_MonoDiacylglyc_Lipase"/>
</dbReference>
<evidence type="ECO:0000256" key="2">
    <source>
        <dbReference type="ARBA" id="ARBA00043996"/>
    </source>
</evidence>
<dbReference type="SUPFAM" id="SSF53474">
    <property type="entry name" value="alpha/beta-Hydrolases"/>
    <property type="match status" value="1"/>
</dbReference>
<evidence type="ECO:0000256" key="5">
    <source>
        <dbReference type="SAM" id="SignalP"/>
    </source>
</evidence>
<evidence type="ECO:0000313" key="8">
    <source>
        <dbReference type="Proteomes" id="UP000807306"/>
    </source>
</evidence>
<dbReference type="PANTHER" id="PTHR45856">
    <property type="entry name" value="ALPHA/BETA-HYDROLASES SUPERFAMILY PROTEIN"/>
    <property type="match status" value="1"/>
</dbReference>
<evidence type="ECO:0000256" key="4">
    <source>
        <dbReference type="ARBA" id="ARBA00048461"/>
    </source>
</evidence>
<dbReference type="Pfam" id="PF01764">
    <property type="entry name" value="Lipase_3"/>
    <property type="match status" value="1"/>
</dbReference>
<dbReference type="AlphaFoldDB" id="A0A9P6EG64"/>
<accession>A0A9P6EG64</accession>
<dbReference type="OrthoDB" id="426718at2759"/>
<protein>
    <submittedName>
        <fullName evidence="7">Lipase</fullName>
    </submittedName>
</protein>
<keyword evidence="8" id="KW-1185">Reference proteome</keyword>
<gene>
    <name evidence="7" type="ORF">CPB83DRAFT_853497</name>
</gene>
<evidence type="ECO:0000313" key="7">
    <source>
        <dbReference type="EMBL" id="KAF9528953.1"/>
    </source>
</evidence>
<keyword evidence="5" id="KW-0732">Signal</keyword>
<name>A0A9P6EG64_9AGAR</name>
<feature type="chain" id="PRO_5040328055" evidence="5">
    <location>
        <begin position="21"/>
        <end position="299"/>
    </location>
</feature>
<keyword evidence="1" id="KW-1015">Disulfide bond</keyword>
<sequence length="299" mass="31838">MLSSYVFASTILWTAVGILGTPLEIRQTSVTILSSAQVASYKSYTYYASAAYCSPETTKTWTCGTNCEQNSGFKPIDSGGDGAIVQYWYVGYDPALNSIIVGFQGTDTDKILPILTDGNFLLAPLNPLLFPGVSPLILTHDGFAKAHGFSAPDVLVAVQKGLALYPTQQVTVVGHSLGGALSIISSSFLALHLPDTTVIKTVTYGAPRVGNENFVLWANGNSFMQRINNKQDPIPTLPYRVMLFAGTEGEIHITDTNQWVSCPGEDNGSPQCTLASVPFLTDGNLADHGGPYDGVTIGC</sequence>
<feature type="domain" description="Fungal lipase-type" evidence="6">
    <location>
        <begin position="101"/>
        <end position="240"/>
    </location>
</feature>
<dbReference type="EMBL" id="MU157849">
    <property type="protein sequence ID" value="KAF9528953.1"/>
    <property type="molecule type" value="Genomic_DNA"/>
</dbReference>
<reference evidence="7" key="1">
    <citation type="submission" date="2020-11" db="EMBL/GenBank/DDBJ databases">
        <authorList>
            <consortium name="DOE Joint Genome Institute"/>
            <person name="Ahrendt S."/>
            <person name="Riley R."/>
            <person name="Andreopoulos W."/>
            <person name="Labutti K."/>
            <person name="Pangilinan J."/>
            <person name="Ruiz-Duenas F.J."/>
            <person name="Barrasa J.M."/>
            <person name="Sanchez-Garcia M."/>
            <person name="Camarero S."/>
            <person name="Miyauchi S."/>
            <person name="Serrano A."/>
            <person name="Linde D."/>
            <person name="Babiker R."/>
            <person name="Drula E."/>
            <person name="Ayuso-Fernandez I."/>
            <person name="Pacheco R."/>
            <person name="Padilla G."/>
            <person name="Ferreira P."/>
            <person name="Barriuso J."/>
            <person name="Kellner H."/>
            <person name="Castanera R."/>
            <person name="Alfaro M."/>
            <person name="Ramirez L."/>
            <person name="Pisabarro A.G."/>
            <person name="Kuo A."/>
            <person name="Tritt A."/>
            <person name="Lipzen A."/>
            <person name="He G."/>
            <person name="Yan M."/>
            <person name="Ng V."/>
            <person name="Cullen D."/>
            <person name="Martin F."/>
            <person name="Rosso M.-N."/>
            <person name="Henrissat B."/>
            <person name="Hibbett D."/>
            <person name="Martinez A.T."/>
            <person name="Grigoriev I.V."/>
        </authorList>
    </citation>
    <scope>NUCLEOTIDE SEQUENCE</scope>
    <source>
        <strain evidence="7">CBS 506.95</strain>
    </source>
</reference>
<dbReference type="CDD" id="cd00519">
    <property type="entry name" value="Lipase_3"/>
    <property type="match status" value="1"/>
</dbReference>
<dbReference type="GO" id="GO:0006629">
    <property type="term" value="P:lipid metabolic process"/>
    <property type="evidence" value="ECO:0007669"/>
    <property type="project" value="InterPro"/>
</dbReference>